<keyword evidence="3" id="KW-1185">Reference proteome</keyword>
<dbReference type="AlphaFoldDB" id="A0A8T2YF82"/>
<feature type="region of interest" description="Disordered" evidence="1">
    <location>
        <begin position="1"/>
        <end position="28"/>
    </location>
</feature>
<proteinExistence type="predicted"/>
<gene>
    <name evidence="2" type="ORF">H0E87_014852</name>
</gene>
<feature type="compositionally biased region" description="Low complexity" evidence="1">
    <location>
        <begin position="47"/>
        <end position="60"/>
    </location>
</feature>
<evidence type="ECO:0000313" key="3">
    <source>
        <dbReference type="Proteomes" id="UP000807159"/>
    </source>
</evidence>
<evidence type="ECO:0000313" key="2">
    <source>
        <dbReference type="EMBL" id="KAH8503740.1"/>
    </source>
</evidence>
<organism evidence="2 3">
    <name type="scientific">Populus deltoides</name>
    <name type="common">Eastern poplar</name>
    <name type="synonym">Eastern cottonwood</name>
    <dbReference type="NCBI Taxonomy" id="3696"/>
    <lineage>
        <taxon>Eukaryota</taxon>
        <taxon>Viridiplantae</taxon>
        <taxon>Streptophyta</taxon>
        <taxon>Embryophyta</taxon>
        <taxon>Tracheophyta</taxon>
        <taxon>Spermatophyta</taxon>
        <taxon>Magnoliopsida</taxon>
        <taxon>eudicotyledons</taxon>
        <taxon>Gunneridae</taxon>
        <taxon>Pentapetalae</taxon>
        <taxon>rosids</taxon>
        <taxon>fabids</taxon>
        <taxon>Malpighiales</taxon>
        <taxon>Salicaceae</taxon>
        <taxon>Saliceae</taxon>
        <taxon>Populus</taxon>
    </lineage>
</organism>
<comment type="caution">
    <text evidence="2">The sequence shown here is derived from an EMBL/GenBank/DDBJ whole genome shotgun (WGS) entry which is preliminary data.</text>
</comment>
<evidence type="ECO:0000256" key="1">
    <source>
        <dbReference type="SAM" id="MobiDB-lite"/>
    </source>
</evidence>
<dbReference type="Proteomes" id="UP000807159">
    <property type="component" value="Chromosome 7"/>
</dbReference>
<accession>A0A8T2YF82</accession>
<reference evidence="2" key="1">
    <citation type="journal article" date="2021" name="J. Hered.">
        <title>Genome Assembly of Salicaceae Populus deltoides (Eastern Cottonwood) I-69 Based on Nanopore Sequencing and Hi-C Technologies.</title>
        <authorList>
            <person name="Bai S."/>
            <person name="Wu H."/>
            <person name="Zhang J."/>
            <person name="Pan Z."/>
            <person name="Zhao W."/>
            <person name="Li Z."/>
            <person name="Tong C."/>
        </authorList>
    </citation>
    <scope>NUCLEOTIDE SEQUENCE</scope>
    <source>
        <tissue evidence="2">Leaf</tissue>
    </source>
</reference>
<name>A0A8T2YF82_POPDE</name>
<protein>
    <submittedName>
        <fullName evidence="2">Uncharacterized protein</fullName>
    </submittedName>
</protein>
<dbReference type="EMBL" id="JACEGQ020000007">
    <property type="protein sequence ID" value="KAH8503740.1"/>
    <property type="molecule type" value="Genomic_DNA"/>
</dbReference>
<feature type="region of interest" description="Disordered" evidence="1">
    <location>
        <begin position="44"/>
        <end position="92"/>
    </location>
</feature>
<sequence>MLHQSAGSVSRRMSRFQSGNRFGRKSRSIQPKRFVVMWSQKLHSGRTTYSTDNESSSTSSGKVSELERVPREVLNQARGSSGGGVLDGDHLS</sequence>